<sequence length="139" mass="15728">MRHVLSLFKAGLIVLLCFSCNETNEVKLFDGTSLDGWEGSETFFRIEEKAIDGGSPKQPIDKSYYLCTKKHFENFELKLKTKFNTNYLMINGGISFRAKRVPNSNEVMGYQADVGYIDASALAIFSDFTPKDTTDIYPL</sequence>
<feature type="domain" description="3-keto-alpha-glucoside-1,2-lyase/3-keto-2-hydroxy-glucal hydratase" evidence="1">
    <location>
        <begin position="26"/>
        <end position="115"/>
    </location>
</feature>
<dbReference type="Pfam" id="PF06439">
    <property type="entry name" value="3keto-disac_hyd"/>
    <property type="match status" value="1"/>
</dbReference>
<keyword evidence="3" id="KW-1185">Reference proteome</keyword>
<reference evidence="2 3" key="1">
    <citation type="submission" date="2023-09" db="EMBL/GenBank/DDBJ databases">
        <authorList>
            <person name="Rey-Velasco X."/>
        </authorList>
    </citation>
    <scope>NUCLEOTIDE SEQUENCE [LARGE SCALE GENOMIC DNA]</scope>
    <source>
        <strain evidence="2 3">P007</strain>
    </source>
</reference>
<dbReference type="Gene3D" id="2.60.120.560">
    <property type="entry name" value="Exo-inulinase, domain 1"/>
    <property type="match status" value="1"/>
</dbReference>
<dbReference type="EMBL" id="JAVRHU010000003">
    <property type="protein sequence ID" value="MDT0622454.1"/>
    <property type="molecule type" value="Genomic_DNA"/>
</dbReference>
<organism evidence="2 3">
    <name type="scientific">Croceitalea vernalis</name>
    <dbReference type="NCBI Taxonomy" id="3075599"/>
    <lineage>
        <taxon>Bacteria</taxon>
        <taxon>Pseudomonadati</taxon>
        <taxon>Bacteroidota</taxon>
        <taxon>Flavobacteriia</taxon>
        <taxon>Flavobacteriales</taxon>
        <taxon>Flavobacteriaceae</taxon>
        <taxon>Croceitalea</taxon>
    </lineage>
</organism>
<dbReference type="Proteomes" id="UP001250662">
    <property type="component" value="Unassembled WGS sequence"/>
</dbReference>
<evidence type="ECO:0000313" key="2">
    <source>
        <dbReference type="EMBL" id="MDT0622454.1"/>
    </source>
</evidence>
<accession>A0ABU3BJY8</accession>
<gene>
    <name evidence="2" type="ORF">RM520_12515</name>
</gene>
<comment type="caution">
    <text evidence="2">The sequence shown here is derived from an EMBL/GenBank/DDBJ whole genome shotgun (WGS) entry which is preliminary data.</text>
</comment>
<dbReference type="RefSeq" id="WP_311388223.1">
    <property type="nucleotide sequence ID" value="NZ_JAVRHU010000003.1"/>
</dbReference>
<evidence type="ECO:0000259" key="1">
    <source>
        <dbReference type="Pfam" id="PF06439"/>
    </source>
</evidence>
<dbReference type="InterPro" id="IPR010496">
    <property type="entry name" value="AL/BT2_dom"/>
</dbReference>
<evidence type="ECO:0000313" key="3">
    <source>
        <dbReference type="Proteomes" id="UP001250662"/>
    </source>
</evidence>
<name>A0ABU3BJY8_9FLAO</name>
<proteinExistence type="predicted"/>
<protein>
    <submittedName>
        <fullName evidence="2">DUF1080 domain-containing protein</fullName>
    </submittedName>
</protein>